<reference evidence="2" key="1">
    <citation type="submission" date="2025-08" db="UniProtKB">
        <authorList>
            <consortium name="RefSeq"/>
        </authorList>
    </citation>
    <scope>IDENTIFICATION</scope>
</reference>
<name>A0A8B6X7G6_9BURK</name>
<accession>A0A8B6X7G6</accession>
<dbReference type="OrthoDB" id="8689649at2"/>
<sequence>MTSQHHSFSLGRFSFHSLAQRMDDGRFRASLSIRSGEGSSTTGRIVRFTRRFDTDAAAHAYAREQGLDWGADAGRTSGFSR</sequence>
<evidence type="ECO:0000313" key="1">
    <source>
        <dbReference type="Proteomes" id="UP000675920"/>
    </source>
</evidence>
<protein>
    <submittedName>
        <fullName evidence="2">Uncharacterized protein</fullName>
    </submittedName>
</protein>
<proteinExistence type="predicted"/>
<dbReference type="AlphaFoldDB" id="A0A8B6X7G6"/>
<dbReference type="RefSeq" id="WP_034411850.1">
    <property type="nucleotide sequence ID" value="NZ_AXWS01000014.1"/>
</dbReference>
<dbReference type="Proteomes" id="UP000675920">
    <property type="component" value="Unplaced"/>
</dbReference>
<keyword evidence="1" id="KW-1185">Reference proteome</keyword>
<organism evidence="1 2">
    <name type="scientific">Derxia gummosa DSM 723</name>
    <dbReference type="NCBI Taxonomy" id="1121388"/>
    <lineage>
        <taxon>Bacteria</taxon>
        <taxon>Pseudomonadati</taxon>
        <taxon>Pseudomonadota</taxon>
        <taxon>Betaproteobacteria</taxon>
        <taxon>Burkholderiales</taxon>
        <taxon>Alcaligenaceae</taxon>
        <taxon>Derxia</taxon>
    </lineage>
</organism>
<evidence type="ECO:0000313" key="2">
    <source>
        <dbReference type="RefSeq" id="WP_034411850.1"/>
    </source>
</evidence>